<name>A0ABS8WFU3_DATST</name>
<feature type="region of interest" description="Disordered" evidence="1">
    <location>
        <begin position="123"/>
        <end position="144"/>
    </location>
</feature>
<proteinExistence type="predicted"/>
<evidence type="ECO:0000313" key="3">
    <source>
        <dbReference type="Proteomes" id="UP000823775"/>
    </source>
</evidence>
<comment type="caution">
    <text evidence="2">The sequence shown here is derived from an EMBL/GenBank/DDBJ whole genome shotgun (WGS) entry which is preliminary data.</text>
</comment>
<dbReference type="EMBL" id="JACEIK010007046">
    <property type="protein sequence ID" value="MCE3049658.1"/>
    <property type="molecule type" value="Genomic_DNA"/>
</dbReference>
<feature type="region of interest" description="Disordered" evidence="1">
    <location>
        <begin position="1"/>
        <end position="63"/>
    </location>
</feature>
<accession>A0ABS8WFU3</accession>
<sequence>MKKVEEADKETQGSKKMQVTKEHIVVTENTEAIRGNGKDREPREVSGTAKGLGKDVGENLPEITDEEEIIIQNGIDTGKVEQYNHKDIDRDERNSSMNRQSSNRVLHEIVSHGKGIVVASESEALESEQSNTRGEEETIFNVEL</sequence>
<evidence type="ECO:0000313" key="2">
    <source>
        <dbReference type="EMBL" id="MCE3049658.1"/>
    </source>
</evidence>
<gene>
    <name evidence="2" type="ORF">HAX54_045480</name>
</gene>
<evidence type="ECO:0000256" key="1">
    <source>
        <dbReference type="SAM" id="MobiDB-lite"/>
    </source>
</evidence>
<organism evidence="2 3">
    <name type="scientific">Datura stramonium</name>
    <name type="common">Jimsonweed</name>
    <name type="synonym">Common thornapple</name>
    <dbReference type="NCBI Taxonomy" id="4076"/>
    <lineage>
        <taxon>Eukaryota</taxon>
        <taxon>Viridiplantae</taxon>
        <taxon>Streptophyta</taxon>
        <taxon>Embryophyta</taxon>
        <taxon>Tracheophyta</taxon>
        <taxon>Spermatophyta</taxon>
        <taxon>Magnoliopsida</taxon>
        <taxon>eudicotyledons</taxon>
        <taxon>Gunneridae</taxon>
        <taxon>Pentapetalae</taxon>
        <taxon>asterids</taxon>
        <taxon>lamiids</taxon>
        <taxon>Solanales</taxon>
        <taxon>Solanaceae</taxon>
        <taxon>Solanoideae</taxon>
        <taxon>Datureae</taxon>
        <taxon>Datura</taxon>
    </lineage>
</organism>
<reference evidence="2 3" key="1">
    <citation type="journal article" date="2021" name="BMC Genomics">
        <title>Datura genome reveals duplications of psychoactive alkaloid biosynthetic genes and high mutation rate following tissue culture.</title>
        <authorList>
            <person name="Rajewski A."/>
            <person name="Carter-House D."/>
            <person name="Stajich J."/>
            <person name="Litt A."/>
        </authorList>
    </citation>
    <scope>NUCLEOTIDE SEQUENCE [LARGE SCALE GENOMIC DNA]</scope>
    <source>
        <strain evidence="2">AR-01</strain>
    </source>
</reference>
<keyword evidence="3" id="KW-1185">Reference proteome</keyword>
<dbReference type="Proteomes" id="UP000823775">
    <property type="component" value="Unassembled WGS sequence"/>
</dbReference>
<feature type="region of interest" description="Disordered" evidence="1">
    <location>
        <begin position="81"/>
        <end position="102"/>
    </location>
</feature>
<feature type="compositionally biased region" description="Basic and acidic residues" evidence="1">
    <location>
        <begin position="1"/>
        <end position="25"/>
    </location>
</feature>
<protein>
    <submittedName>
        <fullName evidence="2">Uncharacterized protein</fullName>
    </submittedName>
</protein>
<feature type="compositionally biased region" description="Basic and acidic residues" evidence="1">
    <location>
        <begin position="81"/>
        <end position="94"/>
    </location>
</feature>